<protein>
    <submittedName>
        <fullName evidence="3">Uncharacterized protein</fullName>
    </submittedName>
</protein>
<proteinExistence type="predicted"/>
<comment type="caution">
    <text evidence="3">The sequence shown here is derived from an EMBL/GenBank/DDBJ whole genome shotgun (WGS) entry which is preliminary data.</text>
</comment>
<evidence type="ECO:0000256" key="1">
    <source>
        <dbReference type="SAM" id="MobiDB-lite"/>
    </source>
</evidence>
<feature type="chain" id="PRO_5046981534" evidence="2">
    <location>
        <begin position="20"/>
        <end position="249"/>
    </location>
</feature>
<keyword evidence="2" id="KW-0732">Signal</keyword>
<evidence type="ECO:0000313" key="4">
    <source>
        <dbReference type="Proteomes" id="UP001228044"/>
    </source>
</evidence>
<feature type="signal peptide" evidence="2">
    <location>
        <begin position="1"/>
        <end position="19"/>
    </location>
</feature>
<sequence>MDHRYLLACALLATLPAHAADAPPAVEQLDTVSVSGLRRDAGLIPYGRINELLQGLQTHGQGLFRMEFRLKTSDPARPLPPTKLAIQHEEQYIAIPVQADGLFELPILPQQQAKEADLAINQPKGSMAVQGTLLLTSKPSELDMATVRRIMAVAGKLRSELLPWYLRWLFPQIEGVRVCSAEPAWQLQWQEQGQLLGLPLTADAKDRDPDTPKGAASKPCATLTGEERWPDAARLVAPTDAKLSVRLRK</sequence>
<evidence type="ECO:0000256" key="2">
    <source>
        <dbReference type="SAM" id="SignalP"/>
    </source>
</evidence>
<organism evidence="3 4">
    <name type="scientific">Roseateles violae</name>
    <dbReference type="NCBI Taxonomy" id="3058042"/>
    <lineage>
        <taxon>Bacteria</taxon>
        <taxon>Pseudomonadati</taxon>
        <taxon>Pseudomonadota</taxon>
        <taxon>Betaproteobacteria</taxon>
        <taxon>Burkholderiales</taxon>
        <taxon>Sphaerotilaceae</taxon>
        <taxon>Roseateles</taxon>
    </lineage>
</organism>
<dbReference type="Proteomes" id="UP001228044">
    <property type="component" value="Unassembled WGS sequence"/>
</dbReference>
<dbReference type="EMBL" id="JAUHHC010000003">
    <property type="protein sequence ID" value="MDN3920745.1"/>
    <property type="molecule type" value="Genomic_DNA"/>
</dbReference>
<dbReference type="RefSeq" id="WP_290359069.1">
    <property type="nucleotide sequence ID" value="NZ_JAUHHC010000003.1"/>
</dbReference>
<feature type="region of interest" description="Disordered" evidence="1">
    <location>
        <begin position="202"/>
        <end position="223"/>
    </location>
</feature>
<keyword evidence="4" id="KW-1185">Reference proteome</keyword>
<gene>
    <name evidence="3" type="ORF">QWJ38_10680</name>
</gene>
<accession>A0ABT8DUN6</accession>
<name>A0ABT8DUN6_9BURK</name>
<reference evidence="3 4" key="1">
    <citation type="submission" date="2023-06" db="EMBL/GenBank/DDBJ databases">
        <title>Pelomonas sp. PFR6 16S ribosomal RNA gene Genome sequencing and assembly.</title>
        <authorList>
            <person name="Woo H."/>
        </authorList>
    </citation>
    <scope>NUCLEOTIDE SEQUENCE [LARGE SCALE GENOMIC DNA]</scope>
    <source>
        <strain evidence="3 4">PFR6</strain>
    </source>
</reference>
<evidence type="ECO:0000313" key="3">
    <source>
        <dbReference type="EMBL" id="MDN3920745.1"/>
    </source>
</evidence>